<dbReference type="GO" id="GO:0004334">
    <property type="term" value="F:fumarylacetoacetase activity"/>
    <property type="evidence" value="ECO:0007669"/>
    <property type="project" value="UniProtKB-EC"/>
</dbReference>
<dbReference type="Proteomes" id="UP000536262">
    <property type="component" value="Unassembled WGS sequence"/>
</dbReference>
<protein>
    <submittedName>
        <fullName evidence="3">Fumarylacetoacetate (FAA) hydrolase</fullName>
        <ecNumber evidence="3">3.7.1.2</ecNumber>
    </submittedName>
</protein>
<evidence type="ECO:0000259" key="2">
    <source>
        <dbReference type="Pfam" id="PF18288"/>
    </source>
</evidence>
<evidence type="ECO:0000313" key="4">
    <source>
        <dbReference type="Proteomes" id="UP000536262"/>
    </source>
</evidence>
<evidence type="ECO:0000313" key="3">
    <source>
        <dbReference type="EMBL" id="MBB6353133.1"/>
    </source>
</evidence>
<dbReference type="PANTHER" id="PTHR43211:SF1">
    <property type="entry name" value="BLL6422 PROTEIN"/>
    <property type="match status" value="1"/>
</dbReference>
<dbReference type="PANTHER" id="PTHR43211">
    <property type="entry name" value="FUMARYLACETOACETATE HYDROLASE"/>
    <property type="match status" value="1"/>
</dbReference>
<reference evidence="3 4" key="1">
    <citation type="submission" date="2020-08" db="EMBL/GenBank/DDBJ databases">
        <title>Genomic Encyclopedia of Type Strains, Phase IV (KMG-IV): sequencing the most valuable type-strain genomes for metagenomic binning, comparative biology and taxonomic classification.</title>
        <authorList>
            <person name="Goeker M."/>
        </authorList>
    </citation>
    <scope>NUCLEOTIDE SEQUENCE [LARGE SCALE GENOMIC DNA]</scope>
    <source>
        <strain evidence="3 4">DSM 7051</strain>
    </source>
</reference>
<evidence type="ECO:0000259" key="1">
    <source>
        <dbReference type="Pfam" id="PF01557"/>
    </source>
</evidence>
<gene>
    <name evidence="3" type="ORF">GGR00_000901</name>
</gene>
<keyword evidence="4" id="KW-1185">Reference proteome</keyword>
<accession>A0A7X0F4V7</accession>
<dbReference type="Pfam" id="PF18288">
    <property type="entry name" value="FAA_hydro_N_2"/>
    <property type="match status" value="1"/>
</dbReference>
<sequence>MKLATLKNGSRDGKLVIVSRDLTRYTDASFLAPNLQAALDDWRRIFPHITALADSLEIGSVPSSRFHEHDAHSPLPRAYQRLGGGDAFVGPRDPIELAGKTRDAKIEAAVAVIVADVAMGATADAAKDAIALVVLSADTDLDAGHSGTSALSPVAVTPDELGDAWDGAVHLPLQAGTRSIASVGWTSFPKLIADAASTRPLGTGAIVRGAVEALSVSLGDTLRVEMKDKSGHSIFGAIERQVGRFEPA</sequence>
<dbReference type="AlphaFoldDB" id="A0A7X0F4V7"/>
<organism evidence="3 4">
    <name type="scientific">Aminobacter aganoensis</name>
    <dbReference type="NCBI Taxonomy" id="83264"/>
    <lineage>
        <taxon>Bacteria</taxon>
        <taxon>Pseudomonadati</taxon>
        <taxon>Pseudomonadota</taxon>
        <taxon>Alphaproteobacteria</taxon>
        <taxon>Hyphomicrobiales</taxon>
        <taxon>Phyllobacteriaceae</taxon>
        <taxon>Aminobacter</taxon>
    </lineage>
</organism>
<proteinExistence type="predicted"/>
<dbReference type="InterPro" id="IPR011234">
    <property type="entry name" value="Fumarylacetoacetase-like_C"/>
</dbReference>
<dbReference type="RefSeq" id="WP_184698235.1">
    <property type="nucleotide sequence ID" value="NZ_BAABEG010000001.1"/>
</dbReference>
<keyword evidence="3" id="KW-0378">Hydrolase</keyword>
<feature type="domain" description="Fumarylacetoacetase-like C-terminal" evidence="1">
    <location>
        <begin position="83"/>
        <end position="241"/>
    </location>
</feature>
<dbReference type="SUPFAM" id="SSF56529">
    <property type="entry name" value="FAH"/>
    <property type="match status" value="1"/>
</dbReference>
<dbReference type="InterPro" id="IPR036663">
    <property type="entry name" value="Fumarylacetoacetase_C_sf"/>
</dbReference>
<dbReference type="EC" id="3.7.1.2" evidence="3"/>
<dbReference type="EMBL" id="JACHOU010000002">
    <property type="protein sequence ID" value="MBB6353133.1"/>
    <property type="molecule type" value="Genomic_DNA"/>
</dbReference>
<dbReference type="Pfam" id="PF01557">
    <property type="entry name" value="FAA_hydrolase"/>
    <property type="match status" value="1"/>
</dbReference>
<dbReference type="InterPro" id="IPR041072">
    <property type="entry name" value="FAA_hydro_N"/>
</dbReference>
<comment type="caution">
    <text evidence="3">The sequence shown here is derived from an EMBL/GenBank/DDBJ whole genome shotgun (WGS) entry which is preliminary data.</text>
</comment>
<feature type="domain" description="Fumarylacetoacetase N-terminal" evidence="2">
    <location>
        <begin position="1"/>
        <end position="77"/>
    </location>
</feature>
<dbReference type="Gene3D" id="3.90.850.10">
    <property type="entry name" value="Fumarylacetoacetase-like, C-terminal domain"/>
    <property type="match status" value="1"/>
</dbReference>
<name>A0A7X0F4V7_9HYPH</name>